<evidence type="ECO:0000313" key="3">
    <source>
        <dbReference type="EMBL" id="ASU36558.1"/>
    </source>
</evidence>
<dbReference type="InterPro" id="IPR000866">
    <property type="entry name" value="AhpC/TSA"/>
</dbReference>
<dbReference type="KEGG" id="muc:MuYL_4675"/>
<sequence length="376" mass="42705">MIALIARAQNDTTLKFTDLQKDSSVKVDSVKKDTSAVRNLGDPAPPLRVREWIKGTPVTSFEKGKVYVVEFWATWCAPCVASMPHLSALARKYKGRVTFSAVSVHEDRGTRGATAEKLKAFVEGMGNKMDFNVASQDTSFTVRDWLEAYHRDYIPATFVVDGQGRVAWIGHPLKLDTVLKKIIKNTWDIEAESSRRKYADSSQKYLEILDDTVASLVRHYKGKYSDLNDLGFPDSTLMVVEKMVKQEPKLKYAPWTAKYTFTALLRADPNKAYEFGKQAMASPYAWYAYTSIIDDIKDDSRKLTTPKEIYLLGAECYQAKIDRSPPYSSIDDMAKLHHEMADWYRRGGDKVKAIAAEKKAIKLWEKELKTVKKVLE</sequence>
<dbReference type="Pfam" id="PF00578">
    <property type="entry name" value="AhpC-TSA"/>
    <property type="match status" value="1"/>
</dbReference>
<evidence type="ECO:0000256" key="1">
    <source>
        <dbReference type="ARBA" id="ARBA00023284"/>
    </source>
</evidence>
<gene>
    <name evidence="3" type="ORF">MuYL_4675</name>
</gene>
<keyword evidence="1" id="KW-0676">Redox-active center</keyword>
<dbReference type="InterPro" id="IPR013766">
    <property type="entry name" value="Thioredoxin_domain"/>
</dbReference>
<protein>
    <recommendedName>
        <fullName evidence="2">Thioredoxin domain-containing protein</fullName>
    </recommendedName>
</protein>
<dbReference type="AlphaFoldDB" id="A0A223P3Y2"/>
<dbReference type="Gene3D" id="3.40.30.10">
    <property type="entry name" value="Glutaredoxin"/>
    <property type="match status" value="1"/>
</dbReference>
<reference evidence="3 4" key="1">
    <citation type="submission" date="2017-08" db="EMBL/GenBank/DDBJ databases">
        <title>Complete genome sequence of Mucilaginibacter sp. strain BJC16-A31.</title>
        <authorList>
            <consortium name="Henan University of Science and Technology"/>
            <person name="You X."/>
        </authorList>
    </citation>
    <scope>NUCLEOTIDE SEQUENCE [LARGE SCALE GENOMIC DNA]</scope>
    <source>
        <strain evidence="3 4">BJC16-A31</strain>
    </source>
</reference>
<dbReference type="PANTHER" id="PTHR42852">
    <property type="entry name" value="THIOL:DISULFIDE INTERCHANGE PROTEIN DSBE"/>
    <property type="match status" value="1"/>
</dbReference>
<dbReference type="PROSITE" id="PS51352">
    <property type="entry name" value="THIOREDOXIN_2"/>
    <property type="match status" value="1"/>
</dbReference>
<dbReference type="InterPro" id="IPR050553">
    <property type="entry name" value="Thioredoxin_ResA/DsbE_sf"/>
</dbReference>
<name>A0A223P3Y2_9SPHI</name>
<evidence type="ECO:0000313" key="4">
    <source>
        <dbReference type="Proteomes" id="UP000215002"/>
    </source>
</evidence>
<dbReference type="PROSITE" id="PS00194">
    <property type="entry name" value="THIOREDOXIN_1"/>
    <property type="match status" value="1"/>
</dbReference>
<proteinExistence type="predicted"/>
<dbReference type="InterPro" id="IPR017937">
    <property type="entry name" value="Thioredoxin_CS"/>
</dbReference>
<dbReference type="CDD" id="cd02966">
    <property type="entry name" value="TlpA_like_family"/>
    <property type="match status" value="1"/>
</dbReference>
<dbReference type="InterPro" id="IPR036249">
    <property type="entry name" value="Thioredoxin-like_sf"/>
</dbReference>
<dbReference type="GO" id="GO:0016209">
    <property type="term" value="F:antioxidant activity"/>
    <property type="evidence" value="ECO:0007669"/>
    <property type="project" value="InterPro"/>
</dbReference>
<evidence type="ECO:0000259" key="2">
    <source>
        <dbReference type="PROSITE" id="PS51352"/>
    </source>
</evidence>
<dbReference type="SUPFAM" id="SSF52833">
    <property type="entry name" value="Thioredoxin-like"/>
    <property type="match status" value="1"/>
</dbReference>
<dbReference type="Proteomes" id="UP000215002">
    <property type="component" value="Chromosome"/>
</dbReference>
<dbReference type="GO" id="GO:0016491">
    <property type="term" value="F:oxidoreductase activity"/>
    <property type="evidence" value="ECO:0007669"/>
    <property type="project" value="InterPro"/>
</dbReference>
<dbReference type="EMBL" id="CP022743">
    <property type="protein sequence ID" value="ASU36558.1"/>
    <property type="molecule type" value="Genomic_DNA"/>
</dbReference>
<keyword evidence="4" id="KW-1185">Reference proteome</keyword>
<organism evidence="3 4">
    <name type="scientific">Mucilaginibacter xinganensis</name>
    <dbReference type="NCBI Taxonomy" id="1234841"/>
    <lineage>
        <taxon>Bacteria</taxon>
        <taxon>Pseudomonadati</taxon>
        <taxon>Bacteroidota</taxon>
        <taxon>Sphingobacteriia</taxon>
        <taxon>Sphingobacteriales</taxon>
        <taxon>Sphingobacteriaceae</taxon>
        <taxon>Mucilaginibacter</taxon>
    </lineage>
</organism>
<accession>A0A223P3Y2</accession>
<feature type="domain" description="Thioredoxin" evidence="2">
    <location>
        <begin position="38"/>
        <end position="188"/>
    </location>
</feature>
<dbReference type="PANTHER" id="PTHR42852:SF18">
    <property type="entry name" value="CHROMOSOME UNDETERMINED SCAFFOLD_47, WHOLE GENOME SHOTGUN SEQUENCE"/>
    <property type="match status" value="1"/>
</dbReference>